<protein>
    <submittedName>
        <fullName evidence="1">Rho termination factor, N-terminal domain</fullName>
    </submittedName>
</protein>
<name>A0A8S5UDI6_9CAUD</name>
<accession>A0A8S5UDI6</accession>
<organism evidence="1">
    <name type="scientific">Siphoviridae sp. ctNLX12</name>
    <dbReference type="NCBI Taxonomy" id="2825469"/>
    <lineage>
        <taxon>Viruses</taxon>
        <taxon>Duplodnaviria</taxon>
        <taxon>Heunggongvirae</taxon>
        <taxon>Uroviricota</taxon>
        <taxon>Caudoviricetes</taxon>
    </lineage>
</organism>
<proteinExistence type="predicted"/>
<sequence length="56" mass="5997">MPESNSPVSSVGYTKTEINRMSTADLQKLAAEQGIENAQATSGAELKEILIAKFNL</sequence>
<reference evidence="1" key="1">
    <citation type="journal article" date="2021" name="Proc. Natl. Acad. Sci. U.S.A.">
        <title>A Catalog of Tens of Thousands of Viruses from Human Metagenomes Reveals Hidden Associations with Chronic Diseases.</title>
        <authorList>
            <person name="Tisza M.J."/>
            <person name="Buck C.B."/>
        </authorList>
    </citation>
    <scope>NUCLEOTIDE SEQUENCE</scope>
    <source>
        <strain evidence="1">CtNLX12</strain>
    </source>
</reference>
<evidence type="ECO:0000313" key="1">
    <source>
        <dbReference type="EMBL" id="DAF92536.1"/>
    </source>
</evidence>
<dbReference type="EMBL" id="BK016068">
    <property type="protein sequence ID" value="DAF92536.1"/>
    <property type="molecule type" value="Genomic_DNA"/>
</dbReference>